<dbReference type="Pfam" id="PF12804">
    <property type="entry name" value="NTP_transf_3"/>
    <property type="match status" value="1"/>
</dbReference>
<dbReference type="NCBIfam" id="NF010006">
    <property type="entry name" value="PRK13479.1"/>
    <property type="match status" value="1"/>
</dbReference>
<dbReference type="eggNOG" id="COG0075">
    <property type="taxonomic scope" value="Bacteria"/>
</dbReference>
<keyword evidence="3 10" id="KW-0808">Transferase</keyword>
<evidence type="ECO:0000256" key="3">
    <source>
        <dbReference type="ARBA" id="ARBA00022679"/>
    </source>
</evidence>
<feature type="domain" description="MobA-like NTP transferase" evidence="9">
    <location>
        <begin position="5"/>
        <end position="111"/>
    </location>
</feature>
<dbReference type="PANTHER" id="PTHR42778">
    <property type="entry name" value="2-AMINOETHYLPHOSPHONATE--PYRUVATE TRANSAMINASE"/>
    <property type="match status" value="1"/>
</dbReference>
<dbReference type="EC" id="2.6.1.37" evidence="6"/>
<comment type="catalytic activity">
    <reaction evidence="7">
        <text>(2-aminoethyl)phosphonate + pyruvate = phosphonoacetaldehyde + L-alanine</text>
        <dbReference type="Rhea" id="RHEA:17021"/>
        <dbReference type="ChEBI" id="CHEBI:15361"/>
        <dbReference type="ChEBI" id="CHEBI:57418"/>
        <dbReference type="ChEBI" id="CHEBI:57972"/>
        <dbReference type="ChEBI" id="CHEBI:58383"/>
        <dbReference type="EC" id="2.6.1.37"/>
    </reaction>
</comment>
<dbReference type="InterPro" id="IPR000192">
    <property type="entry name" value="Aminotrans_V_dom"/>
</dbReference>
<dbReference type="NCBIfam" id="TIGR03301">
    <property type="entry name" value="PhnW-AepZ"/>
    <property type="match status" value="1"/>
</dbReference>
<sequence>MIREAVILGAGLGSRLKERTASMPKGFLVVGGMPIVEHSVRNLIEAGVERIIIGTGYCAEYYEALARKYPVIETLRNPHYATTGSMRTLYELRELVSSDFFLLESDLVYDPAGLFVLANDPRENVVLVSGKTNSGDEVYVEVDERGCLRNLSKDLADVSSVYGELVGITKLSPHALAKMCEYAEGVFADQPLLDYERALVAVSTNGVPIGVRKIEHYLWREIDNEQHLSMAVKDIWPAIQEAEELRKVRREVLLNPGPATTTDSVKYAQVVPDICPREKEFGDLMDQIRRDLTSFVADWSHYTTVLFGGSGTAADEAMICSVVPEDGRLLVIDNGVYGERMARMASVYKLNYEVFESSPTGPVDLDVMEHTLKKGKFTHLAVVYHETTTGLLTDLPSIGEICKRLGIVTLVDAVSAYAGIPMDLEKLNVHFMAASSNKNLQGMAGVAFVICNRESLEATRSIPMRSYYLNLYDQHVFFEKTKQTRFTPPVQTLYALRQAILETKVETVEARYARYTACWEILMDGIARLGLEALVPREYQSHLITAIVEPSRPGYSFEDLHAYARKRGFTIYPGKLSNAQTFRIANIGDIQPEEMQRFVEILGEYLLSLDESEENLKCE</sequence>
<dbReference type="InterPro" id="IPR015424">
    <property type="entry name" value="PyrdxlP-dep_Trfase"/>
</dbReference>
<reference evidence="10 11" key="2">
    <citation type="journal article" date="2010" name="J. Bacteriol.">
        <title>Genome sequence of the polysaccharide-degrading, thermophilic anaerobe Spirochaeta thermophila DSM 6192.</title>
        <authorList>
            <person name="Angelov A."/>
            <person name="Liebl S."/>
            <person name="Ballschmiter M."/>
            <person name="Bomeke M."/>
            <person name="Lehmann R."/>
            <person name="Liesegang H."/>
            <person name="Daniel R."/>
            <person name="Liebl W."/>
        </authorList>
    </citation>
    <scope>NUCLEOTIDE SEQUENCE [LARGE SCALE GENOMIC DNA]</scope>
    <source>
        <strain evidence="11">ATCC 49972 / DSM 6192 / RI 19.B1</strain>
    </source>
</reference>
<evidence type="ECO:0000313" key="11">
    <source>
        <dbReference type="Proteomes" id="UP000001296"/>
    </source>
</evidence>
<dbReference type="HAMAP" id="MF_01376">
    <property type="entry name" value="PhnW_aminotrans_5"/>
    <property type="match status" value="1"/>
</dbReference>
<dbReference type="SUPFAM" id="SSF53448">
    <property type="entry name" value="Nucleotide-diphospho-sugar transferases"/>
    <property type="match status" value="1"/>
</dbReference>
<evidence type="ECO:0000256" key="6">
    <source>
        <dbReference type="ARBA" id="ARBA00044521"/>
    </source>
</evidence>
<dbReference type="CDD" id="cd02523">
    <property type="entry name" value="PC_cytidylyltransferase"/>
    <property type="match status" value="1"/>
</dbReference>
<dbReference type="Gene3D" id="3.90.550.10">
    <property type="entry name" value="Spore Coat Polysaccharide Biosynthesis Protein SpsA, Chain A"/>
    <property type="match status" value="1"/>
</dbReference>
<dbReference type="Gene3D" id="3.40.640.10">
    <property type="entry name" value="Type I PLP-dependent aspartate aminotransferase-like (Major domain)"/>
    <property type="match status" value="1"/>
</dbReference>
<feature type="domain" description="Aminotransferase class V" evidence="8">
    <location>
        <begin position="267"/>
        <end position="529"/>
    </location>
</feature>
<evidence type="ECO:0000256" key="5">
    <source>
        <dbReference type="ARBA" id="ARBA00023317"/>
    </source>
</evidence>
<evidence type="ECO:0000256" key="2">
    <source>
        <dbReference type="ARBA" id="ARBA00022576"/>
    </source>
</evidence>
<evidence type="ECO:0000259" key="9">
    <source>
        <dbReference type="Pfam" id="PF12804"/>
    </source>
</evidence>
<evidence type="ECO:0000256" key="7">
    <source>
        <dbReference type="ARBA" id="ARBA00049460"/>
    </source>
</evidence>
<dbReference type="InterPro" id="IPR025877">
    <property type="entry name" value="MobA-like_NTP_Trfase"/>
</dbReference>
<dbReference type="Pfam" id="PF00266">
    <property type="entry name" value="Aminotran_5"/>
    <property type="match status" value="1"/>
</dbReference>
<evidence type="ECO:0000256" key="4">
    <source>
        <dbReference type="ARBA" id="ARBA00022898"/>
    </source>
</evidence>
<dbReference type="GO" id="GO:0047304">
    <property type="term" value="F:2-aminoethylphosphonate-pyruvate transaminase activity"/>
    <property type="evidence" value="ECO:0007669"/>
    <property type="project" value="UniProtKB-EC"/>
</dbReference>
<dbReference type="InterPro" id="IPR015422">
    <property type="entry name" value="PyrdxlP-dep_Trfase_small"/>
</dbReference>
<dbReference type="eggNOG" id="COG1213">
    <property type="taxonomic scope" value="Bacteria"/>
</dbReference>
<keyword evidence="5" id="KW-0670">Pyruvate</keyword>
<evidence type="ECO:0000256" key="1">
    <source>
        <dbReference type="ARBA" id="ARBA00001933"/>
    </source>
</evidence>
<protein>
    <recommendedName>
        <fullName evidence="6">2-aminoethylphosphonate--pyruvate transaminase</fullName>
        <ecNumber evidence="6">2.6.1.37</ecNumber>
    </recommendedName>
</protein>
<keyword evidence="2 10" id="KW-0032">Aminotransferase</keyword>
<dbReference type="EMBL" id="CP001698">
    <property type="protein sequence ID" value="ADN02499.1"/>
    <property type="molecule type" value="Genomic_DNA"/>
</dbReference>
<dbReference type="GO" id="GO:0019700">
    <property type="term" value="P:organic phosphonate catabolic process"/>
    <property type="evidence" value="ECO:0007669"/>
    <property type="project" value="InterPro"/>
</dbReference>
<dbReference type="InterPro" id="IPR012703">
    <property type="entry name" value="NH2EtPonate_pyrv_transaminase"/>
</dbReference>
<dbReference type="HOGENOM" id="CLU_512800_0_0_12"/>
<organism evidence="10 11">
    <name type="scientific">Winmispira thermophila (strain ATCC 49972 / DSM 6192 / RI 19.B1)</name>
    <name type="common">Spirochaeta thermophila</name>
    <dbReference type="NCBI Taxonomy" id="665571"/>
    <lineage>
        <taxon>Bacteria</taxon>
        <taxon>Pseudomonadati</taxon>
        <taxon>Spirochaetota</taxon>
        <taxon>Spirochaetia</taxon>
        <taxon>Winmispirales</taxon>
        <taxon>Winmispiraceae</taxon>
        <taxon>Winmispira</taxon>
    </lineage>
</organism>
<reference key="1">
    <citation type="submission" date="2009-08" db="EMBL/GenBank/DDBJ databases">
        <title>The genome sequence of Spirochaeta thermophila DSM6192.</title>
        <authorList>
            <person name="Angelov A."/>
            <person name="Mientus M."/>
            <person name="Wittenberg S."/>
            <person name="Lehmann R."/>
            <person name="Liesegang H."/>
            <person name="Daniel R."/>
            <person name="Liebl W."/>
        </authorList>
    </citation>
    <scope>NUCLEOTIDE SEQUENCE</scope>
    <source>
        <strain>DSM 6192</strain>
    </source>
</reference>
<dbReference type="KEGG" id="sta:STHERM_c15590"/>
<gene>
    <name evidence="10" type="ordered locus">STHERM_c15590</name>
</gene>
<dbReference type="AlphaFoldDB" id="E0RN30"/>
<proteinExistence type="inferred from homology"/>
<evidence type="ECO:0000313" key="10">
    <source>
        <dbReference type="EMBL" id="ADN02499.1"/>
    </source>
</evidence>
<dbReference type="InterPro" id="IPR015421">
    <property type="entry name" value="PyrdxlP-dep_Trfase_major"/>
</dbReference>
<evidence type="ECO:0000259" key="8">
    <source>
        <dbReference type="Pfam" id="PF00266"/>
    </source>
</evidence>
<dbReference type="RefSeq" id="WP_013314338.1">
    <property type="nucleotide sequence ID" value="NC_014484.1"/>
</dbReference>
<accession>E0RN30</accession>
<name>E0RN30_WINT6</name>
<dbReference type="Gene3D" id="3.90.1150.10">
    <property type="entry name" value="Aspartate Aminotransferase, domain 1"/>
    <property type="match status" value="1"/>
</dbReference>
<dbReference type="Proteomes" id="UP000001296">
    <property type="component" value="Chromosome"/>
</dbReference>
<dbReference type="GO" id="GO:0016779">
    <property type="term" value="F:nucleotidyltransferase activity"/>
    <property type="evidence" value="ECO:0007669"/>
    <property type="project" value="UniProtKB-ARBA"/>
</dbReference>
<dbReference type="PaxDb" id="665571-STHERM_c15590"/>
<comment type="cofactor">
    <cofactor evidence="1">
        <name>pyridoxal 5'-phosphate</name>
        <dbReference type="ChEBI" id="CHEBI:597326"/>
    </cofactor>
</comment>
<keyword evidence="4" id="KW-0663">Pyridoxal phosphate</keyword>
<dbReference type="SUPFAM" id="SSF53383">
    <property type="entry name" value="PLP-dependent transferases"/>
    <property type="match status" value="1"/>
</dbReference>
<dbReference type="InterPro" id="IPR029044">
    <property type="entry name" value="Nucleotide-diphossugar_trans"/>
</dbReference>
<dbReference type="PANTHER" id="PTHR42778:SF1">
    <property type="entry name" value="2-AMINOETHYLPHOSPHONATE--PYRUVATE TRANSAMINASE"/>
    <property type="match status" value="1"/>
</dbReference>